<feature type="region of interest" description="Disordered" evidence="1">
    <location>
        <begin position="42"/>
        <end position="61"/>
    </location>
</feature>
<dbReference type="InterPro" id="IPR011434">
    <property type="entry name" value="Ltp-like_HTH"/>
</dbReference>
<evidence type="ECO:0000259" key="2">
    <source>
        <dbReference type="Pfam" id="PF07553"/>
    </source>
</evidence>
<name>A0AAW5Q824_9ACTN</name>
<sequence>MPLVVVVTACGHTDDVATAAGQAATVTVISTATTTVTREVTTTAEAPAPASAGLAAADSSAGQSNAARSARQYLDISGFSRSGLIEQLQYEGYSPEQATYGATAAGL</sequence>
<gene>
    <name evidence="3" type="ORF">M3D93_11425</name>
</gene>
<dbReference type="InterPro" id="IPR036388">
    <property type="entry name" value="WH-like_DNA-bd_sf"/>
</dbReference>
<feature type="domain" description="Putative host cell surface-exposed lipoprotein Ltp-like HTH region" evidence="2">
    <location>
        <begin position="63"/>
        <end position="101"/>
    </location>
</feature>
<accession>A0AAW5Q824</accession>
<dbReference type="RefSeq" id="WP_070723139.1">
    <property type="nucleotide sequence ID" value="NZ_JALXTB010000081.1"/>
</dbReference>
<dbReference type="Proteomes" id="UP001206890">
    <property type="component" value="Unassembled WGS sequence"/>
</dbReference>
<evidence type="ECO:0000313" key="4">
    <source>
        <dbReference type="Proteomes" id="UP001206890"/>
    </source>
</evidence>
<keyword evidence="3" id="KW-0449">Lipoprotein</keyword>
<comment type="caution">
    <text evidence="3">The sequence shown here is derived from an EMBL/GenBank/DDBJ whole genome shotgun (WGS) entry which is preliminary data.</text>
</comment>
<dbReference type="AlphaFoldDB" id="A0AAW5Q824"/>
<reference evidence="3" key="1">
    <citation type="submission" date="2022-04" db="EMBL/GenBank/DDBJ databases">
        <title>Human microbiome associated bacterial genomes.</title>
        <authorList>
            <person name="Sandstrom S."/>
            <person name="Salamzade R."/>
            <person name="Kalan L.R."/>
        </authorList>
    </citation>
    <scope>NUCLEOTIDE SEQUENCE</scope>
    <source>
        <strain evidence="3">P3-SID1762</strain>
    </source>
</reference>
<evidence type="ECO:0000313" key="3">
    <source>
        <dbReference type="EMBL" id="MCT2118353.1"/>
    </source>
</evidence>
<dbReference type="Gene3D" id="1.10.10.10">
    <property type="entry name" value="Winged helix-like DNA-binding domain superfamily/Winged helix DNA-binding domain"/>
    <property type="match status" value="1"/>
</dbReference>
<dbReference type="EMBL" id="JALXTC010000055">
    <property type="protein sequence ID" value="MCT2118353.1"/>
    <property type="molecule type" value="Genomic_DNA"/>
</dbReference>
<protein>
    <submittedName>
        <fullName evidence="3">Ltp family lipoprotein</fullName>
    </submittedName>
</protein>
<organism evidence="3 4">
    <name type="scientific">Dietzia cinnamea</name>
    <dbReference type="NCBI Taxonomy" id="321318"/>
    <lineage>
        <taxon>Bacteria</taxon>
        <taxon>Bacillati</taxon>
        <taxon>Actinomycetota</taxon>
        <taxon>Actinomycetes</taxon>
        <taxon>Mycobacteriales</taxon>
        <taxon>Dietziaceae</taxon>
        <taxon>Dietzia</taxon>
    </lineage>
</organism>
<dbReference type="Pfam" id="PF07553">
    <property type="entry name" value="Lipoprotein_Ltp"/>
    <property type="match status" value="1"/>
</dbReference>
<proteinExistence type="predicted"/>
<evidence type="ECO:0000256" key="1">
    <source>
        <dbReference type="SAM" id="MobiDB-lite"/>
    </source>
</evidence>